<evidence type="ECO:0000313" key="2">
    <source>
        <dbReference type="Proteomes" id="UP001201549"/>
    </source>
</evidence>
<evidence type="ECO:0000313" key="1">
    <source>
        <dbReference type="EMBL" id="MCS4558527.1"/>
    </source>
</evidence>
<organism evidence="1 2">
    <name type="scientific">Shewanella electrica</name>
    <dbReference type="NCBI Taxonomy" id="515560"/>
    <lineage>
        <taxon>Bacteria</taxon>
        <taxon>Pseudomonadati</taxon>
        <taxon>Pseudomonadota</taxon>
        <taxon>Gammaproteobacteria</taxon>
        <taxon>Alteromonadales</taxon>
        <taxon>Shewanellaceae</taxon>
        <taxon>Shewanella</taxon>
    </lineage>
</organism>
<dbReference type="EMBL" id="JAKOGG010000022">
    <property type="protein sequence ID" value="MCS4558527.1"/>
    <property type="molecule type" value="Genomic_DNA"/>
</dbReference>
<reference evidence="2" key="2">
    <citation type="submission" date="2023-07" db="EMBL/GenBank/DDBJ databases">
        <title>Shewanella mangrovi sp. nov., an acetaldehyde- degrading bacterium isolated from mangrove sediment.</title>
        <authorList>
            <person name="Liu Y."/>
        </authorList>
    </citation>
    <scope>NUCLEOTIDE SEQUENCE [LARGE SCALE GENOMIC DNA]</scope>
    <source>
        <strain evidence="2">C32</strain>
    </source>
</reference>
<gene>
    <name evidence="1" type="ORF">L9G74_18995</name>
</gene>
<sequence>MPTLSAYVNVENTALVILKDKGYTIWCDESLGMYGCEKNGWDFLANSATELLGVIGIYEYHGEPENYKEYWWQINEPWLIDSIPLEKPVFKSVVDK</sequence>
<accession>A0ABT2FRG3</accession>
<keyword evidence="2" id="KW-1185">Reference proteome</keyword>
<dbReference type="Proteomes" id="UP001201549">
    <property type="component" value="Unassembled WGS sequence"/>
</dbReference>
<name>A0ABT2FRG3_9GAMM</name>
<reference evidence="1 2" key="1">
    <citation type="submission" date="2022-02" db="EMBL/GenBank/DDBJ databases">
        <authorList>
            <person name="Zhuang L."/>
        </authorList>
    </citation>
    <scope>NUCLEOTIDE SEQUENCE [LARGE SCALE GENOMIC DNA]</scope>
    <source>
        <strain evidence="1 2">C32</strain>
    </source>
</reference>
<dbReference type="RefSeq" id="WP_238898345.1">
    <property type="nucleotide sequence ID" value="NZ_JAKOGG010000022.1"/>
</dbReference>
<proteinExistence type="predicted"/>
<comment type="caution">
    <text evidence="1">The sequence shown here is derived from an EMBL/GenBank/DDBJ whole genome shotgun (WGS) entry which is preliminary data.</text>
</comment>
<protein>
    <submittedName>
        <fullName evidence="1">Uncharacterized protein</fullName>
    </submittedName>
</protein>